<comment type="caution">
    <text evidence="2">The sequence shown here is derived from an EMBL/GenBank/DDBJ whole genome shotgun (WGS) entry which is preliminary data.</text>
</comment>
<evidence type="ECO:0000313" key="3">
    <source>
        <dbReference type="Proteomes" id="UP000596742"/>
    </source>
</evidence>
<dbReference type="Gene3D" id="2.40.50.40">
    <property type="match status" value="1"/>
</dbReference>
<dbReference type="InterPro" id="IPR016197">
    <property type="entry name" value="Chromo-like_dom_sf"/>
</dbReference>
<reference evidence="2" key="1">
    <citation type="submission" date="2018-11" db="EMBL/GenBank/DDBJ databases">
        <authorList>
            <person name="Alioto T."/>
            <person name="Alioto T."/>
        </authorList>
    </citation>
    <scope>NUCLEOTIDE SEQUENCE</scope>
</reference>
<dbReference type="OrthoDB" id="6148156at2759"/>
<dbReference type="PROSITE" id="PS50013">
    <property type="entry name" value="CHROMO_2"/>
    <property type="match status" value="1"/>
</dbReference>
<dbReference type="Pfam" id="PF00385">
    <property type="entry name" value="Chromo"/>
    <property type="match status" value="1"/>
</dbReference>
<organism evidence="2 3">
    <name type="scientific">Mytilus galloprovincialis</name>
    <name type="common">Mediterranean mussel</name>
    <dbReference type="NCBI Taxonomy" id="29158"/>
    <lineage>
        <taxon>Eukaryota</taxon>
        <taxon>Metazoa</taxon>
        <taxon>Spiralia</taxon>
        <taxon>Lophotrochozoa</taxon>
        <taxon>Mollusca</taxon>
        <taxon>Bivalvia</taxon>
        <taxon>Autobranchia</taxon>
        <taxon>Pteriomorphia</taxon>
        <taxon>Mytilida</taxon>
        <taxon>Mytiloidea</taxon>
        <taxon>Mytilidae</taxon>
        <taxon>Mytilinae</taxon>
        <taxon>Mytilus</taxon>
    </lineage>
</organism>
<sequence length="229" mass="27132">MTLHMQLRTKKEINWRELCFGQKIFIKEERIVPQREILPNEYRVERLISRKLEKRKVGITALVWMKLKSLCTCMVKWEGYSVYECSWEPEAHLNQVLLNTFYTPEIDDSRLTLSARNFELAIQQRLRGKHNTVIIRFDLDVFRHCFGIENSYILQSVDDFEKLPLHKNWHYNLNASGRGLKIAFPLTVKPKLHMKKVYISEKGALEMKTVPVETLRMICAIEVCTFDQL</sequence>
<protein>
    <recommendedName>
        <fullName evidence="1">Chromo domain-containing protein</fullName>
    </recommendedName>
</protein>
<dbReference type="InterPro" id="IPR000953">
    <property type="entry name" value="Chromo/chromo_shadow_dom"/>
</dbReference>
<dbReference type="AlphaFoldDB" id="A0A8B6FWL1"/>
<evidence type="ECO:0000313" key="2">
    <source>
        <dbReference type="EMBL" id="VDI54780.1"/>
    </source>
</evidence>
<evidence type="ECO:0000259" key="1">
    <source>
        <dbReference type="PROSITE" id="PS50013"/>
    </source>
</evidence>
<accession>A0A8B6FWL1</accession>
<keyword evidence="3" id="KW-1185">Reference proteome</keyword>
<proteinExistence type="predicted"/>
<dbReference type="InterPro" id="IPR023780">
    <property type="entry name" value="Chromo_domain"/>
</dbReference>
<dbReference type="SUPFAM" id="SSF54160">
    <property type="entry name" value="Chromo domain-like"/>
    <property type="match status" value="1"/>
</dbReference>
<gene>
    <name evidence="2" type="ORF">MGAL_10B033707</name>
</gene>
<dbReference type="Proteomes" id="UP000596742">
    <property type="component" value="Unassembled WGS sequence"/>
</dbReference>
<name>A0A8B6FWL1_MYTGA</name>
<feature type="domain" description="Chromo" evidence="1">
    <location>
        <begin position="42"/>
        <end position="93"/>
    </location>
</feature>
<dbReference type="EMBL" id="UYJE01007430">
    <property type="protein sequence ID" value="VDI54780.1"/>
    <property type="molecule type" value="Genomic_DNA"/>
</dbReference>